<dbReference type="OrthoDB" id="1677369at2759"/>
<sequence>MKLTATAADAVFSLQSLRKSLHFTLSFTFSSQSLSEARRRPTPTPSQLSQAHRRSTSAHAVEALNSLKLAAAGPYRLQRHRSTADQLRPTPINPLGLRPTPISPLSSPPISPLSSPPISPLFHFSHVETWSHVGTYHITRNASSTKGKRGANFSVEEDQLLVSAWLNTSVDPVSSNEQTQATFRQKVWEYFTQYNKSGNTRTITSLLSRWGLISERTNKFAGCMAKVNALHKSGITEQDQIINAKALFLEIHQKPFLLEHCWLMLKDQPKFANLNGRSRASVPPTPESTSIGEGGEGDCASGLGDGCNLERPIGKKAEKANRRNKATGKDVGEYLIKKMKFIEDATRLEEEKMVIEREKLTIEKERSEEKLKIEKEKVMIEKKKFEMQYMLEEERIMMKDTSGLTGAQKAFYEQLQEEIMAKRSSRN</sequence>
<comment type="caution">
    <text evidence="4">The sequence shown here is derived from an EMBL/GenBank/DDBJ whole genome shotgun (WGS) entry which is preliminary data.</text>
</comment>
<evidence type="ECO:0000313" key="5">
    <source>
        <dbReference type="Proteomes" id="UP000737018"/>
    </source>
</evidence>
<feature type="coiled-coil region" evidence="1">
    <location>
        <begin position="338"/>
        <end position="388"/>
    </location>
</feature>
<reference evidence="4" key="1">
    <citation type="submission" date="2020-03" db="EMBL/GenBank/DDBJ databases">
        <title>Castanea mollissima Vanexum genome sequencing.</title>
        <authorList>
            <person name="Staton M."/>
        </authorList>
    </citation>
    <scope>NUCLEOTIDE SEQUENCE</scope>
    <source>
        <tissue evidence="4">Leaf</tissue>
    </source>
</reference>
<keyword evidence="5" id="KW-1185">Reference proteome</keyword>
<dbReference type="InterPro" id="IPR029466">
    <property type="entry name" value="NAM-associated_C"/>
</dbReference>
<dbReference type="AlphaFoldDB" id="A0A8J4VND4"/>
<evidence type="ECO:0000259" key="3">
    <source>
        <dbReference type="Pfam" id="PF14303"/>
    </source>
</evidence>
<evidence type="ECO:0000256" key="2">
    <source>
        <dbReference type="SAM" id="MobiDB-lite"/>
    </source>
</evidence>
<organism evidence="4 5">
    <name type="scientific">Castanea mollissima</name>
    <name type="common">Chinese chestnut</name>
    <dbReference type="NCBI Taxonomy" id="60419"/>
    <lineage>
        <taxon>Eukaryota</taxon>
        <taxon>Viridiplantae</taxon>
        <taxon>Streptophyta</taxon>
        <taxon>Embryophyta</taxon>
        <taxon>Tracheophyta</taxon>
        <taxon>Spermatophyta</taxon>
        <taxon>Magnoliopsida</taxon>
        <taxon>eudicotyledons</taxon>
        <taxon>Gunneridae</taxon>
        <taxon>Pentapetalae</taxon>
        <taxon>rosids</taxon>
        <taxon>fabids</taxon>
        <taxon>Fagales</taxon>
        <taxon>Fagaceae</taxon>
        <taxon>Castanea</taxon>
    </lineage>
</organism>
<name>A0A8J4VND4_9ROSI</name>
<dbReference type="PANTHER" id="PTHR45125">
    <property type="entry name" value="F21J9.4-RELATED"/>
    <property type="match status" value="1"/>
</dbReference>
<protein>
    <recommendedName>
        <fullName evidence="3">No apical meristem-associated C-terminal domain-containing protein</fullName>
    </recommendedName>
</protein>
<dbReference type="EMBL" id="JRKL02003214">
    <property type="protein sequence ID" value="KAF3956024.1"/>
    <property type="molecule type" value="Genomic_DNA"/>
</dbReference>
<evidence type="ECO:0000313" key="4">
    <source>
        <dbReference type="EMBL" id="KAF3956024.1"/>
    </source>
</evidence>
<gene>
    <name evidence="4" type="ORF">CMV_018819</name>
</gene>
<feature type="domain" description="No apical meristem-associated C-terminal" evidence="3">
    <location>
        <begin position="254"/>
        <end position="419"/>
    </location>
</feature>
<dbReference type="Pfam" id="PF14303">
    <property type="entry name" value="NAM-associated"/>
    <property type="match status" value="1"/>
</dbReference>
<dbReference type="PANTHER" id="PTHR45125:SF3">
    <property type="entry name" value="NO-APICAL-MERISTEM-ASSOCIATED CARBOXY-TERMINAL DOMAIN PROTEIN"/>
    <property type="match status" value="1"/>
</dbReference>
<accession>A0A8J4VND4</accession>
<dbReference type="Proteomes" id="UP000737018">
    <property type="component" value="Unassembled WGS sequence"/>
</dbReference>
<proteinExistence type="predicted"/>
<feature type="region of interest" description="Disordered" evidence="2">
    <location>
        <begin position="275"/>
        <end position="298"/>
    </location>
</feature>
<feature type="region of interest" description="Disordered" evidence="2">
    <location>
        <begin position="34"/>
        <end position="57"/>
    </location>
</feature>
<keyword evidence="1" id="KW-0175">Coiled coil</keyword>
<evidence type="ECO:0000256" key="1">
    <source>
        <dbReference type="SAM" id="Coils"/>
    </source>
</evidence>